<sequence length="183" mass="20816">MPNNITAKAKDKQKTLKVNRPSWEKVYEGYPKIEKDGMIYDLDAQSVFISILGKNYDQVTFGNACATRLSLGLINANVKIKKEYIVTEGKFKGKFITASAINMVKWLHRNFGDPDETIKFPQTYEEIVNAIGDRKGIYAMIPEKPDAFRASGHVTLWVNGDVIGGRSHSYYSSAYEVYFWELK</sequence>
<evidence type="ECO:0000313" key="1">
    <source>
        <dbReference type="EMBL" id="OOF38728.1"/>
    </source>
</evidence>
<dbReference type="Gene3D" id="4.10.280.80">
    <property type="match status" value="1"/>
</dbReference>
<organism evidence="1 2">
    <name type="scientific">Rodentibacter rarus</name>
    <dbReference type="NCBI Taxonomy" id="1908260"/>
    <lineage>
        <taxon>Bacteria</taxon>
        <taxon>Pseudomonadati</taxon>
        <taxon>Pseudomonadota</taxon>
        <taxon>Gammaproteobacteria</taxon>
        <taxon>Pasteurellales</taxon>
        <taxon>Pasteurellaceae</taxon>
        <taxon>Rodentibacter</taxon>
    </lineage>
</organism>
<accession>A0A1V3IDR3</accession>
<name>A0A1V3IDR3_9PAST</name>
<reference evidence="1 2" key="1">
    <citation type="submission" date="2016-10" db="EMBL/GenBank/DDBJ databases">
        <title>Rodentibacter gen. nov. and new species.</title>
        <authorList>
            <person name="Christensen H."/>
        </authorList>
    </citation>
    <scope>NUCLEOTIDE SEQUENCE [LARGE SCALE GENOMIC DNA]</scope>
    <source>
        <strain evidence="1 2">CCUG17206</strain>
    </source>
</reference>
<dbReference type="Gene3D" id="3.90.1720.80">
    <property type="match status" value="1"/>
</dbReference>
<dbReference type="RefSeq" id="WP_077418262.1">
    <property type="nucleotide sequence ID" value="NZ_MLHJ01000139.1"/>
</dbReference>
<dbReference type="AlphaFoldDB" id="A0A1V3IDR3"/>
<comment type="caution">
    <text evidence="1">The sequence shown here is derived from an EMBL/GenBank/DDBJ whole genome shotgun (WGS) entry which is preliminary data.</text>
</comment>
<dbReference type="EMBL" id="MLHJ01000139">
    <property type="protein sequence ID" value="OOF38728.1"/>
    <property type="molecule type" value="Genomic_DNA"/>
</dbReference>
<gene>
    <name evidence="1" type="ORF">BKK50_11315</name>
</gene>
<dbReference type="InterPro" id="IPR025562">
    <property type="entry name" value="Tae4"/>
</dbReference>
<evidence type="ECO:0000313" key="2">
    <source>
        <dbReference type="Proteomes" id="UP000189433"/>
    </source>
</evidence>
<keyword evidence="2" id="KW-1185">Reference proteome</keyword>
<dbReference type="Pfam" id="PF14113">
    <property type="entry name" value="Tae4"/>
    <property type="match status" value="1"/>
</dbReference>
<dbReference type="OrthoDB" id="1262040at2"/>
<dbReference type="STRING" id="1908260.BKK50_11315"/>
<protein>
    <recommendedName>
        <fullName evidence="3">Type VI secretion protein</fullName>
    </recommendedName>
</protein>
<dbReference type="Proteomes" id="UP000189433">
    <property type="component" value="Unassembled WGS sequence"/>
</dbReference>
<proteinExistence type="predicted"/>
<evidence type="ECO:0008006" key="3">
    <source>
        <dbReference type="Google" id="ProtNLM"/>
    </source>
</evidence>